<feature type="region of interest" description="Disordered" evidence="1">
    <location>
        <begin position="604"/>
        <end position="628"/>
    </location>
</feature>
<organism evidence="2 3">
    <name type="scientific">Somion occarium</name>
    <dbReference type="NCBI Taxonomy" id="3059160"/>
    <lineage>
        <taxon>Eukaryota</taxon>
        <taxon>Fungi</taxon>
        <taxon>Dikarya</taxon>
        <taxon>Basidiomycota</taxon>
        <taxon>Agaricomycotina</taxon>
        <taxon>Agaricomycetes</taxon>
        <taxon>Polyporales</taxon>
        <taxon>Cerrenaceae</taxon>
        <taxon>Somion</taxon>
    </lineage>
</organism>
<protein>
    <submittedName>
        <fullName evidence="2">Uncharacterized protein</fullName>
    </submittedName>
</protein>
<feature type="region of interest" description="Disordered" evidence="1">
    <location>
        <begin position="474"/>
        <end position="508"/>
    </location>
</feature>
<feature type="compositionally biased region" description="Acidic residues" evidence="1">
    <location>
        <begin position="822"/>
        <end position="836"/>
    </location>
</feature>
<gene>
    <name evidence="2" type="ORF">GFSPODELE1_LOCUS2482</name>
</gene>
<evidence type="ECO:0000256" key="1">
    <source>
        <dbReference type="SAM" id="MobiDB-lite"/>
    </source>
</evidence>
<feature type="region of interest" description="Disordered" evidence="1">
    <location>
        <begin position="785"/>
        <end position="836"/>
    </location>
</feature>
<accession>A0ABP1CTR1</accession>
<feature type="compositionally biased region" description="Polar residues" evidence="1">
    <location>
        <begin position="566"/>
        <end position="576"/>
    </location>
</feature>
<dbReference type="EMBL" id="OZ037954">
    <property type="protein sequence ID" value="CAL1699066.1"/>
    <property type="molecule type" value="Genomic_DNA"/>
</dbReference>
<evidence type="ECO:0000313" key="2">
    <source>
        <dbReference type="EMBL" id="CAL1699066.1"/>
    </source>
</evidence>
<evidence type="ECO:0000313" key="3">
    <source>
        <dbReference type="Proteomes" id="UP001497453"/>
    </source>
</evidence>
<sequence>MMVWHGMGSLSSPIVISDDEDDAYVELQLQDRLSDPSEYEHDAGMDLYEESYNWSSREMSPEPPPQVTWEVSSTYYPADDVDCDSVPNLKRKRSGSVESHVEPPALKRVFHPTVVPTMPPAESKTARKKRLRKERQEAQAQNKKTKKAGKPQQLEPERTHLPQGPALSSSSTLRESFTAASRPPGFSGHHDQMDLPQPIPLPLLHLHPAPPSFHPNIPLPQSIPYNPFLNLNFDPYRAFPPQPAMNIPTVSHPLPAPPPARTNAQSNPQQPATVKRIIGMPSDSDLNDKHSTFPSKLSPLPDPSRTLIMGMLPKKFRTQSFALTWSMSFDKSPPPKVPPRIEVDPKAGKTLIEFKTVQLARTAWGSSRFPPGEGKEHIRVWWYHEIEEGEIGEEGEIVPEPTPAPKKEKVKAKGISTGPPRSQLPGIAPIAPFVPTMREEALRIRTNLGSFASRQQSATSTTFSVFGEEAMDLGSDDGFEDRKPTTSLAFPAERNLMEASSSSDSSTTLISDLSMTSQASSSSTALSSPVSLVKAAFTPIEISSAESSSLSMSTSQMPLRAPTPTPQDSSLATSKPTIPLDAKQAVLARQKELEARIAQSRKEIAARTAESRAPSPKVGSLPTTSASDMPAAIIPTDQVPLVSDTTSAEEELRKLVVKSKSRVKTATGHSVTPSEVTSGAASTAATPTISKSSVNFDALAVSFITETIQTVAAPAAVKAVPAPVPLSKLSERELLNEKQKILERHIAESKVLMDRLQAARTKTEKDIVLGELRECRRTMEDAIKNFSQTPAALPMESRSTSTHSPSNPWPETHQDSYVLVISDDEDDDVDDDEDDL</sequence>
<feature type="compositionally biased region" description="Polar residues" evidence="1">
    <location>
        <begin position="797"/>
        <end position="806"/>
    </location>
</feature>
<feature type="region of interest" description="Disordered" evidence="1">
    <location>
        <begin position="80"/>
        <end position="202"/>
    </location>
</feature>
<feature type="region of interest" description="Disordered" evidence="1">
    <location>
        <begin position="545"/>
        <end position="577"/>
    </location>
</feature>
<feature type="compositionally biased region" description="Polar residues" evidence="1">
    <location>
        <begin position="166"/>
        <end position="179"/>
    </location>
</feature>
<feature type="region of interest" description="Disordered" evidence="1">
    <location>
        <begin position="396"/>
        <end position="428"/>
    </location>
</feature>
<name>A0ABP1CTR1_9APHY</name>
<feature type="compositionally biased region" description="Low complexity" evidence="1">
    <location>
        <begin position="545"/>
        <end position="555"/>
    </location>
</feature>
<keyword evidence="3" id="KW-1185">Reference proteome</keyword>
<proteinExistence type="predicted"/>
<dbReference type="Proteomes" id="UP001497453">
    <property type="component" value="Chromosome 11"/>
</dbReference>
<reference evidence="3" key="1">
    <citation type="submission" date="2024-04" db="EMBL/GenBank/DDBJ databases">
        <authorList>
            <person name="Shaw F."/>
            <person name="Minotto A."/>
        </authorList>
    </citation>
    <scope>NUCLEOTIDE SEQUENCE [LARGE SCALE GENOMIC DNA]</scope>
</reference>